<evidence type="ECO:0000256" key="2">
    <source>
        <dbReference type="ARBA" id="ARBA00022692"/>
    </source>
</evidence>
<comment type="function">
    <text evidence="5">Part of the twin-arginine translocation (Tat) system that transports large folded proteins containing a characteristic twin-arginine motif in their signal peptide across membranes.</text>
</comment>
<dbReference type="STRING" id="309801.trd_1617"/>
<evidence type="ECO:0000256" key="3">
    <source>
        <dbReference type="ARBA" id="ARBA00022989"/>
    </source>
</evidence>
<organism evidence="7 8">
    <name type="scientific">Thermomicrobium roseum (strain ATCC 27502 / DSM 5159 / P-2)</name>
    <dbReference type="NCBI Taxonomy" id="309801"/>
    <lineage>
        <taxon>Bacteria</taxon>
        <taxon>Pseudomonadati</taxon>
        <taxon>Thermomicrobiota</taxon>
        <taxon>Thermomicrobia</taxon>
        <taxon>Thermomicrobiales</taxon>
        <taxon>Thermomicrobiaceae</taxon>
        <taxon>Thermomicrobium</taxon>
    </lineage>
</organism>
<feature type="transmembrane region" description="Helical" evidence="5">
    <location>
        <begin position="209"/>
        <end position="226"/>
    </location>
</feature>
<dbReference type="GO" id="GO:0043953">
    <property type="term" value="P:protein transport by the Tat complex"/>
    <property type="evidence" value="ECO:0007669"/>
    <property type="project" value="UniProtKB-UniRule"/>
</dbReference>
<evidence type="ECO:0000313" key="8">
    <source>
        <dbReference type="Proteomes" id="UP000000447"/>
    </source>
</evidence>
<name>B9L0C4_THERP</name>
<feature type="transmembrane region" description="Helical" evidence="5">
    <location>
        <begin position="172"/>
        <end position="197"/>
    </location>
</feature>
<feature type="transmembrane region" description="Helical" evidence="5">
    <location>
        <begin position="43"/>
        <end position="62"/>
    </location>
</feature>
<evidence type="ECO:0000313" key="7">
    <source>
        <dbReference type="EMBL" id="ACM05021.1"/>
    </source>
</evidence>
<evidence type="ECO:0000256" key="6">
    <source>
        <dbReference type="SAM" id="MobiDB-lite"/>
    </source>
</evidence>
<dbReference type="Proteomes" id="UP000000447">
    <property type="component" value="Chromosome"/>
</dbReference>
<dbReference type="PANTHER" id="PTHR30371">
    <property type="entry name" value="SEC-INDEPENDENT PROTEIN TRANSLOCASE PROTEIN TATC"/>
    <property type="match status" value="1"/>
</dbReference>
<feature type="region of interest" description="Disordered" evidence="6">
    <location>
        <begin position="1"/>
        <end position="23"/>
    </location>
</feature>
<dbReference type="Pfam" id="PF00902">
    <property type="entry name" value="TatC"/>
    <property type="match status" value="1"/>
</dbReference>
<dbReference type="PANTHER" id="PTHR30371:SF0">
    <property type="entry name" value="SEC-INDEPENDENT PROTEIN TRANSLOCASE PROTEIN TATC, CHLOROPLASTIC-RELATED"/>
    <property type="match status" value="1"/>
</dbReference>
<keyword evidence="4 5" id="KW-0472">Membrane</keyword>
<dbReference type="NCBIfam" id="TIGR00945">
    <property type="entry name" value="tatC"/>
    <property type="match status" value="1"/>
</dbReference>
<dbReference type="KEGG" id="tro:trd_1617"/>
<keyword evidence="2 5" id="KW-0812">Transmembrane</keyword>
<dbReference type="OrthoDB" id="9777044at2"/>
<keyword evidence="5" id="KW-0653">Protein transport</keyword>
<keyword evidence="5" id="KW-0811">Translocation</keyword>
<comment type="subcellular location">
    <subcellularLocation>
        <location evidence="5">Cell membrane</location>
        <topology evidence="5">Multi-pass membrane protein</topology>
    </subcellularLocation>
    <subcellularLocation>
        <location evidence="1">Membrane</location>
        <topology evidence="1">Multi-pass membrane protein</topology>
    </subcellularLocation>
</comment>
<comment type="similarity">
    <text evidence="5">Belongs to the TatC family.</text>
</comment>
<dbReference type="AlphaFoldDB" id="B9L0C4"/>
<accession>B9L0C4</accession>
<protein>
    <recommendedName>
        <fullName evidence="5">Sec-independent protein translocase protein TatC</fullName>
    </recommendedName>
</protein>
<reference evidence="7 8" key="1">
    <citation type="journal article" date="2009" name="PLoS ONE">
        <title>Complete genome sequence of the aerobic CO-oxidizing thermophile Thermomicrobium roseum.</title>
        <authorList>
            <person name="Wu D."/>
            <person name="Raymond J."/>
            <person name="Wu M."/>
            <person name="Chatterji S."/>
            <person name="Ren Q."/>
            <person name="Graham J.E."/>
            <person name="Bryant D.A."/>
            <person name="Robb F."/>
            <person name="Colman A."/>
            <person name="Tallon L.J."/>
            <person name="Badger J.H."/>
            <person name="Madupu R."/>
            <person name="Ward N.L."/>
            <person name="Eisen J.A."/>
        </authorList>
    </citation>
    <scope>NUCLEOTIDE SEQUENCE [LARGE SCALE GENOMIC DNA]</scope>
    <source>
        <strain evidence="8">ATCC 27502 / DSM 5159 / P-2</strain>
    </source>
</reference>
<evidence type="ECO:0000256" key="5">
    <source>
        <dbReference type="HAMAP-Rule" id="MF_00902"/>
    </source>
</evidence>
<dbReference type="GO" id="GO:0033281">
    <property type="term" value="C:TAT protein transport complex"/>
    <property type="evidence" value="ECO:0007669"/>
    <property type="project" value="UniProtKB-UniRule"/>
</dbReference>
<evidence type="ECO:0000256" key="1">
    <source>
        <dbReference type="ARBA" id="ARBA00004141"/>
    </source>
</evidence>
<dbReference type="InterPro" id="IPR002033">
    <property type="entry name" value="TatC"/>
</dbReference>
<keyword evidence="3 5" id="KW-1133">Transmembrane helix</keyword>
<dbReference type="EMBL" id="CP001275">
    <property type="protein sequence ID" value="ACM05021.1"/>
    <property type="molecule type" value="Genomic_DNA"/>
</dbReference>
<gene>
    <name evidence="5 7" type="primary">tatC</name>
    <name evidence="7" type="ordered locus">trd_1617</name>
</gene>
<dbReference type="HAMAP" id="MF_00902">
    <property type="entry name" value="TatC"/>
    <property type="match status" value="1"/>
</dbReference>
<dbReference type="GO" id="GO:0065002">
    <property type="term" value="P:intracellular protein transmembrane transport"/>
    <property type="evidence" value="ECO:0007669"/>
    <property type="project" value="TreeGrafter"/>
</dbReference>
<evidence type="ECO:0000256" key="4">
    <source>
        <dbReference type="ARBA" id="ARBA00023136"/>
    </source>
</evidence>
<dbReference type="HOGENOM" id="CLU_031942_3_0_0"/>
<keyword evidence="5" id="KW-0813">Transport</keyword>
<dbReference type="GO" id="GO:0009977">
    <property type="term" value="F:proton motive force dependent protein transmembrane transporter activity"/>
    <property type="evidence" value="ECO:0007669"/>
    <property type="project" value="TreeGrafter"/>
</dbReference>
<comment type="subunit">
    <text evidence="5">Forms a complex with TatA.</text>
</comment>
<proteinExistence type="inferred from homology"/>
<keyword evidence="8" id="KW-1185">Reference proteome</keyword>
<dbReference type="RefSeq" id="WP_015922562.1">
    <property type="nucleotide sequence ID" value="NC_011959.1"/>
</dbReference>
<keyword evidence="5" id="KW-1003">Cell membrane</keyword>
<feature type="transmembrane region" description="Helical" evidence="5">
    <location>
        <begin position="232"/>
        <end position="252"/>
    </location>
</feature>
<feature type="transmembrane region" description="Helical" evidence="5">
    <location>
        <begin position="92"/>
        <end position="110"/>
    </location>
</feature>
<sequence>MVSLLDRVRGQPAPQPNEPEPEPEEFYKEMTLQEHLEELRTRLIYALLAVAVGFVIGLALAFPTMRLIIRMSGIERLYAITPTESFITYTKVALYLGIGFAMPMIVYQLVRFLAPGLTRKEKRYLYRALPFVSIMFVAGVAFAFFVLVPRALSFLSHFGGSVFEAQFRAEEVVSFYMTLLLWVGVVFELPVVIFILAKLGIVSAKRLASLRKFAILIIAVAAALITPTPDPFNMFLVAAPMYLLYELGVLLARFAKPV</sequence>
<feature type="transmembrane region" description="Helical" evidence="5">
    <location>
        <begin position="131"/>
        <end position="152"/>
    </location>
</feature>
<dbReference type="PRINTS" id="PR01840">
    <property type="entry name" value="TATCFAMILY"/>
</dbReference>
<dbReference type="eggNOG" id="COG0805">
    <property type="taxonomic scope" value="Bacteria"/>
</dbReference>